<organism evidence="1 2">
    <name type="scientific">Lojkania enalia</name>
    <dbReference type="NCBI Taxonomy" id="147567"/>
    <lineage>
        <taxon>Eukaryota</taxon>
        <taxon>Fungi</taxon>
        <taxon>Dikarya</taxon>
        <taxon>Ascomycota</taxon>
        <taxon>Pezizomycotina</taxon>
        <taxon>Dothideomycetes</taxon>
        <taxon>Pleosporomycetidae</taxon>
        <taxon>Pleosporales</taxon>
        <taxon>Pleosporales incertae sedis</taxon>
        <taxon>Lojkania</taxon>
    </lineage>
</organism>
<name>A0A9P4N589_9PLEO</name>
<dbReference type="EMBL" id="ML986719">
    <property type="protein sequence ID" value="KAF2259151.1"/>
    <property type="molecule type" value="Genomic_DNA"/>
</dbReference>
<evidence type="ECO:0000313" key="2">
    <source>
        <dbReference type="Proteomes" id="UP000800093"/>
    </source>
</evidence>
<accession>A0A9P4N589</accession>
<sequence length="172" mass="19850">MKSEKISGDREINRKSSDMILVRTAREHIREAAQSGKELRYHRPKGSDKDWEKQWEEISSVAGLSPQDGQFDIRRIMLEFQNRESFPRRKCGLSERCSCESYSSDVLPLHFMNIAPFLNADSVASLTTIYIGNLSSEIHSLYIRENDEVRPNQQWAELNFPAKPFPFIPAVC</sequence>
<dbReference type="Proteomes" id="UP000800093">
    <property type="component" value="Unassembled WGS sequence"/>
</dbReference>
<gene>
    <name evidence="1" type="ORF">CC78DRAFT_586309</name>
</gene>
<keyword evidence="2" id="KW-1185">Reference proteome</keyword>
<proteinExistence type="predicted"/>
<reference evidence="2" key="1">
    <citation type="journal article" date="2020" name="Stud. Mycol.">
        <title>101 Dothideomycetes genomes: A test case for predicting lifestyles and emergence of pathogens.</title>
        <authorList>
            <person name="Haridas S."/>
            <person name="Albert R."/>
            <person name="Binder M."/>
            <person name="Bloem J."/>
            <person name="LaButti K."/>
            <person name="Salamov A."/>
            <person name="Andreopoulos B."/>
            <person name="Baker S."/>
            <person name="Barry K."/>
            <person name="Bills G."/>
            <person name="Bluhm B."/>
            <person name="Cannon C."/>
            <person name="Castanera R."/>
            <person name="Culley D."/>
            <person name="Daum C."/>
            <person name="Ezra D."/>
            <person name="Gonzalez J."/>
            <person name="Henrissat B."/>
            <person name="Kuo A."/>
            <person name="Liang C."/>
            <person name="Lipzen A."/>
            <person name="Lutzoni F."/>
            <person name="Magnuson J."/>
            <person name="Mondo S."/>
            <person name="Nolan M."/>
            <person name="Ohm R."/>
            <person name="Pangilinan J."/>
            <person name="Park H.-J."/>
            <person name="Ramirez L."/>
            <person name="Alfaro M."/>
            <person name="Sun H."/>
            <person name="Tritt A."/>
            <person name="Yoshinaga Y."/>
            <person name="Zwiers L.-H."/>
            <person name="Turgeon B."/>
            <person name="Goodwin S."/>
            <person name="Spatafora J."/>
            <person name="Crous P."/>
            <person name="Grigoriev I."/>
        </authorList>
    </citation>
    <scope>NUCLEOTIDE SEQUENCE [LARGE SCALE GENOMIC DNA]</scope>
    <source>
        <strain evidence="2">CBS 304.66</strain>
    </source>
</reference>
<dbReference type="AlphaFoldDB" id="A0A9P4N589"/>
<comment type="caution">
    <text evidence="1">The sequence shown here is derived from an EMBL/GenBank/DDBJ whole genome shotgun (WGS) entry which is preliminary data.</text>
</comment>
<evidence type="ECO:0000313" key="1">
    <source>
        <dbReference type="EMBL" id="KAF2259151.1"/>
    </source>
</evidence>
<protein>
    <submittedName>
        <fullName evidence="1">Uncharacterized protein</fullName>
    </submittedName>
</protein>